<dbReference type="EMBL" id="VLLG01000003">
    <property type="protein sequence ID" value="TWI88000.1"/>
    <property type="molecule type" value="Genomic_DNA"/>
</dbReference>
<evidence type="ECO:0000313" key="3">
    <source>
        <dbReference type="Proteomes" id="UP000316778"/>
    </source>
</evidence>
<gene>
    <name evidence="2" type="ORF">LX66_2074</name>
</gene>
<dbReference type="Proteomes" id="UP000316778">
    <property type="component" value="Unassembled WGS sequence"/>
</dbReference>
<name>A0A562T4R6_CHIJA</name>
<sequence>MMLTGALLCCLLFAFQLQGVAQAKDTSAHKKARWSAEGRADKMSDKLYRELNLTHDQDEQIYAINEDIIRRRDAIKADKNLPSKDRMQQLKALNEERCQRFKTVLSPTQYKKWNDWEMKKREHLEAKLDKKKERKMAKQTP</sequence>
<dbReference type="AlphaFoldDB" id="A0A562T4R6"/>
<organism evidence="2 3">
    <name type="scientific">Chitinophaga japonensis</name>
    <name type="common">Flexibacter japonensis</name>
    <dbReference type="NCBI Taxonomy" id="104662"/>
    <lineage>
        <taxon>Bacteria</taxon>
        <taxon>Pseudomonadati</taxon>
        <taxon>Bacteroidota</taxon>
        <taxon>Chitinophagia</taxon>
        <taxon>Chitinophagales</taxon>
        <taxon>Chitinophagaceae</taxon>
        <taxon>Chitinophaga</taxon>
    </lineage>
</organism>
<keyword evidence="3" id="KW-1185">Reference proteome</keyword>
<accession>A0A562T4R6</accession>
<evidence type="ECO:0000313" key="2">
    <source>
        <dbReference type="EMBL" id="TWI88000.1"/>
    </source>
</evidence>
<evidence type="ECO:0000256" key="1">
    <source>
        <dbReference type="SAM" id="SignalP"/>
    </source>
</evidence>
<evidence type="ECO:0008006" key="4">
    <source>
        <dbReference type="Google" id="ProtNLM"/>
    </source>
</evidence>
<feature type="signal peptide" evidence="1">
    <location>
        <begin position="1"/>
        <end position="23"/>
    </location>
</feature>
<feature type="chain" id="PRO_5022081938" description="LTXXQ motif family protein" evidence="1">
    <location>
        <begin position="24"/>
        <end position="141"/>
    </location>
</feature>
<reference evidence="2 3" key="1">
    <citation type="journal article" date="2013" name="Stand. Genomic Sci.">
        <title>Genomic Encyclopedia of Type Strains, Phase I: The one thousand microbial genomes (KMG-I) project.</title>
        <authorList>
            <person name="Kyrpides N.C."/>
            <person name="Woyke T."/>
            <person name="Eisen J.A."/>
            <person name="Garrity G."/>
            <person name="Lilburn T.G."/>
            <person name="Beck B.J."/>
            <person name="Whitman W.B."/>
            <person name="Hugenholtz P."/>
            <person name="Klenk H.P."/>
        </authorList>
    </citation>
    <scope>NUCLEOTIDE SEQUENCE [LARGE SCALE GENOMIC DNA]</scope>
    <source>
        <strain evidence="2 3">DSM 13484</strain>
    </source>
</reference>
<protein>
    <recommendedName>
        <fullName evidence="4">LTXXQ motif family protein</fullName>
    </recommendedName>
</protein>
<comment type="caution">
    <text evidence="2">The sequence shown here is derived from an EMBL/GenBank/DDBJ whole genome shotgun (WGS) entry which is preliminary data.</text>
</comment>
<keyword evidence="1" id="KW-0732">Signal</keyword>
<proteinExistence type="predicted"/>